<evidence type="ECO:0000256" key="1">
    <source>
        <dbReference type="SAM" id="Phobius"/>
    </source>
</evidence>
<feature type="transmembrane region" description="Helical" evidence="1">
    <location>
        <begin position="311"/>
        <end position="328"/>
    </location>
</feature>
<dbReference type="InterPro" id="IPR021280">
    <property type="entry name" value="TMEM260-like"/>
</dbReference>
<protein>
    <submittedName>
        <fullName evidence="2">DUF2723 domain-containing protein</fullName>
    </submittedName>
</protein>
<dbReference type="Pfam" id="PF11028">
    <property type="entry name" value="TMEM260-like"/>
    <property type="match status" value="1"/>
</dbReference>
<proteinExistence type="predicted"/>
<feature type="transmembrane region" description="Helical" evidence="1">
    <location>
        <begin position="160"/>
        <end position="184"/>
    </location>
</feature>
<keyword evidence="1" id="KW-0812">Transmembrane</keyword>
<feature type="transmembrane region" description="Helical" evidence="1">
    <location>
        <begin position="38"/>
        <end position="57"/>
    </location>
</feature>
<name>A0ABT3ILQ0_9BACT</name>
<feature type="transmembrane region" description="Helical" evidence="1">
    <location>
        <begin position="12"/>
        <end position="32"/>
    </location>
</feature>
<keyword evidence="1" id="KW-0472">Membrane</keyword>
<sequence length="486" mass="55124">MRTGTWVSLFEPRYLLFLPFAKSVYLLVQHLGFMQADAYLVMCNISSVCATVTLLVFYRFQRRVLLLTVANSIWGCLLLLFSYSFWRYAVEAEVYSLSNLLCIVVLYLVMRTVQQPRRLLKAVLAGSLGGLAVLLYKPNAIPLFFCFPFIFLFSRQWKPFLLYGFTGAITVVGIFYIVYTGFGITTPGFLPYMLSGATYTEGSPLMSLFVLGSDVVATNFLYGIPVIRTFIQQHFPAHVIAEEIFAAARNGGWNYAALGTVIALAGSILWALIRYRKSISRNRLLPVQILLLAWVVIYAAMLLVLDPTSPEPWMMLVMPLILLLAFGAQRMFYGGRPKVLWLIVVLLFLHNWIGGYRIIASKEGDYMAYSTGWLKTNTQPEDLVLSLGAGTTLAYIAYYTQARIGAPEQAFNRCLVLMDKTIRQGHKIYFTDDMVHPDPAIRYRDKTAYDSITAFLAQYRQYLVPVNPADMQHGRIYQFTFTGRLL</sequence>
<dbReference type="Proteomes" id="UP001207742">
    <property type="component" value="Unassembled WGS sequence"/>
</dbReference>
<organism evidence="2 3">
    <name type="scientific">Chitinophaga nivalis</name>
    <dbReference type="NCBI Taxonomy" id="2991709"/>
    <lineage>
        <taxon>Bacteria</taxon>
        <taxon>Pseudomonadati</taxon>
        <taxon>Bacteroidota</taxon>
        <taxon>Chitinophagia</taxon>
        <taxon>Chitinophagales</taxon>
        <taxon>Chitinophagaceae</taxon>
        <taxon>Chitinophaga</taxon>
    </lineage>
</organism>
<feature type="transmembrane region" description="Helical" evidence="1">
    <location>
        <begin position="205"/>
        <end position="224"/>
    </location>
</feature>
<comment type="caution">
    <text evidence="2">The sequence shown here is derived from an EMBL/GenBank/DDBJ whole genome shotgun (WGS) entry which is preliminary data.</text>
</comment>
<evidence type="ECO:0000313" key="2">
    <source>
        <dbReference type="EMBL" id="MCW3484895.1"/>
    </source>
</evidence>
<accession>A0ABT3ILQ0</accession>
<keyword evidence="3" id="KW-1185">Reference proteome</keyword>
<feature type="transmembrane region" description="Helical" evidence="1">
    <location>
        <begin position="340"/>
        <end position="359"/>
    </location>
</feature>
<feature type="transmembrane region" description="Helical" evidence="1">
    <location>
        <begin position="64"/>
        <end position="86"/>
    </location>
</feature>
<reference evidence="2 3" key="1">
    <citation type="submission" date="2022-10" db="EMBL/GenBank/DDBJ databases">
        <title>Chitinophaga nivalis PC15 sp. nov., isolated from Pyeongchang county, South Korea.</title>
        <authorList>
            <person name="Trinh H.N."/>
        </authorList>
    </citation>
    <scope>NUCLEOTIDE SEQUENCE [LARGE SCALE GENOMIC DNA]</scope>
    <source>
        <strain evidence="2 3">PC14</strain>
    </source>
</reference>
<evidence type="ECO:0000313" key="3">
    <source>
        <dbReference type="Proteomes" id="UP001207742"/>
    </source>
</evidence>
<dbReference type="RefSeq" id="WP_264730844.1">
    <property type="nucleotide sequence ID" value="NZ_JAPDNR010000001.1"/>
</dbReference>
<feature type="transmembrane region" description="Helical" evidence="1">
    <location>
        <begin position="285"/>
        <end position="305"/>
    </location>
</feature>
<gene>
    <name evidence="2" type="ORF">OL497_13380</name>
</gene>
<feature type="transmembrane region" description="Helical" evidence="1">
    <location>
        <begin position="122"/>
        <end position="154"/>
    </location>
</feature>
<dbReference type="EMBL" id="JAPDNS010000001">
    <property type="protein sequence ID" value="MCW3484895.1"/>
    <property type="molecule type" value="Genomic_DNA"/>
</dbReference>
<feature type="transmembrane region" description="Helical" evidence="1">
    <location>
        <begin position="253"/>
        <end position="273"/>
    </location>
</feature>
<keyword evidence="1" id="KW-1133">Transmembrane helix</keyword>